<organism evidence="1 2">
    <name type="scientific">Coniosporium uncinatum</name>
    <dbReference type="NCBI Taxonomy" id="93489"/>
    <lineage>
        <taxon>Eukaryota</taxon>
        <taxon>Fungi</taxon>
        <taxon>Dikarya</taxon>
        <taxon>Ascomycota</taxon>
        <taxon>Pezizomycotina</taxon>
        <taxon>Dothideomycetes</taxon>
        <taxon>Dothideomycetes incertae sedis</taxon>
        <taxon>Coniosporium</taxon>
    </lineage>
</organism>
<comment type="caution">
    <text evidence="1">The sequence shown here is derived from an EMBL/GenBank/DDBJ whole genome shotgun (WGS) entry which is preliminary data.</text>
</comment>
<gene>
    <name evidence="1" type="ORF">LTS18_011522</name>
</gene>
<dbReference type="EMBL" id="JAWDJW010003345">
    <property type="protein sequence ID" value="KAK3076970.1"/>
    <property type="molecule type" value="Genomic_DNA"/>
</dbReference>
<evidence type="ECO:0000313" key="1">
    <source>
        <dbReference type="EMBL" id="KAK3076970.1"/>
    </source>
</evidence>
<keyword evidence="2" id="KW-1185">Reference proteome</keyword>
<dbReference type="Proteomes" id="UP001186974">
    <property type="component" value="Unassembled WGS sequence"/>
</dbReference>
<accession>A0ACC3DKE3</accession>
<proteinExistence type="predicted"/>
<sequence length="159" mass="17616">MASKRAVEGRKNVNVGVQHGPSYHGRGRAKVHFYVQPQCTGNDGLQTNYTEIMRPGLCRTPMHPFQSFSITRARNIHDDNCHAEVFEGTGCEGEKALVGTSIETSKRTDCHTPVNDVHDTTHFRSIRLVCSDPNDQQAYSNANPSFPIYDIITATTPPS</sequence>
<reference evidence="1" key="1">
    <citation type="submission" date="2024-09" db="EMBL/GenBank/DDBJ databases">
        <title>Black Yeasts Isolated from many extreme environments.</title>
        <authorList>
            <person name="Coleine C."/>
            <person name="Stajich J.E."/>
            <person name="Selbmann L."/>
        </authorList>
    </citation>
    <scope>NUCLEOTIDE SEQUENCE</scope>
    <source>
        <strain evidence="1">CCFEE 5737</strain>
    </source>
</reference>
<evidence type="ECO:0000313" key="2">
    <source>
        <dbReference type="Proteomes" id="UP001186974"/>
    </source>
</evidence>
<protein>
    <submittedName>
        <fullName evidence="1">Uncharacterized protein</fullName>
    </submittedName>
</protein>
<name>A0ACC3DKE3_9PEZI</name>